<organism evidence="2 3">
    <name type="scientific">Candidatus Copromonas faecavium</name>
    <name type="common">nom. illeg.</name>
    <dbReference type="NCBI Taxonomy" id="2840740"/>
    <lineage>
        <taxon>Bacteria</taxon>
        <taxon>Bacillati</taxon>
        <taxon>Bacillota</taxon>
        <taxon>Clostridia</taxon>
        <taxon>Lachnospirales</taxon>
        <taxon>Lachnospiraceae</taxon>
        <taxon>Candidatus Copromonas (nom. illeg.)</taxon>
    </lineage>
</organism>
<evidence type="ECO:0000256" key="1">
    <source>
        <dbReference type="SAM" id="SignalP"/>
    </source>
</evidence>
<proteinExistence type="predicted"/>
<sequence length="209" mass="22448">MKKKTVAAALLCMTAISGCSRGGGEPFDPQETSLYLTSEGTVTSATVESYEADYYSAEELKAYVEEALAVFNAAASEDETDENNLTSLQECTMENGTARVLIEFPSSEEYLRFSELYPEENGTLKSLDIVSVPDGVTKGYLVGVSFVDAEGASVPYDEITKQNKLFVAAVEGSANIATDGTLRYVSEGVTLEGGLCRTPEEGISYLVFQ</sequence>
<feature type="signal peptide" evidence="1">
    <location>
        <begin position="1"/>
        <end position="22"/>
    </location>
</feature>
<name>A0A9D1D5B9_9FIRM</name>
<protein>
    <recommendedName>
        <fullName evidence="4">DUF4840 domain-containing protein</fullName>
    </recommendedName>
</protein>
<dbReference type="PROSITE" id="PS51257">
    <property type="entry name" value="PROKAR_LIPOPROTEIN"/>
    <property type="match status" value="1"/>
</dbReference>
<dbReference type="EMBL" id="DVGC01000050">
    <property type="protein sequence ID" value="HIR06031.1"/>
    <property type="molecule type" value="Genomic_DNA"/>
</dbReference>
<evidence type="ECO:0000313" key="3">
    <source>
        <dbReference type="Proteomes" id="UP000824250"/>
    </source>
</evidence>
<evidence type="ECO:0000313" key="2">
    <source>
        <dbReference type="EMBL" id="HIR06031.1"/>
    </source>
</evidence>
<dbReference type="AlphaFoldDB" id="A0A9D1D5B9"/>
<reference evidence="2" key="1">
    <citation type="submission" date="2020-10" db="EMBL/GenBank/DDBJ databases">
        <authorList>
            <person name="Gilroy R."/>
        </authorList>
    </citation>
    <scope>NUCLEOTIDE SEQUENCE</scope>
    <source>
        <strain evidence="2">CHK180-2868</strain>
    </source>
</reference>
<accession>A0A9D1D5B9</accession>
<evidence type="ECO:0008006" key="4">
    <source>
        <dbReference type="Google" id="ProtNLM"/>
    </source>
</evidence>
<gene>
    <name evidence="2" type="ORF">IAB28_08725</name>
</gene>
<dbReference type="Proteomes" id="UP000824250">
    <property type="component" value="Unassembled WGS sequence"/>
</dbReference>
<keyword evidence="1" id="KW-0732">Signal</keyword>
<reference evidence="2" key="2">
    <citation type="journal article" date="2021" name="PeerJ">
        <title>Extensive microbial diversity within the chicken gut microbiome revealed by metagenomics and culture.</title>
        <authorList>
            <person name="Gilroy R."/>
            <person name="Ravi A."/>
            <person name="Getino M."/>
            <person name="Pursley I."/>
            <person name="Horton D.L."/>
            <person name="Alikhan N.F."/>
            <person name="Baker D."/>
            <person name="Gharbi K."/>
            <person name="Hall N."/>
            <person name="Watson M."/>
            <person name="Adriaenssens E.M."/>
            <person name="Foster-Nyarko E."/>
            <person name="Jarju S."/>
            <person name="Secka A."/>
            <person name="Antonio M."/>
            <person name="Oren A."/>
            <person name="Chaudhuri R.R."/>
            <person name="La Ragione R."/>
            <person name="Hildebrand F."/>
            <person name="Pallen M.J."/>
        </authorList>
    </citation>
    <scope>NUCLEOTIDE SEQUENCE</scope>
    <source>
        <strain evidence="2">CHK180-2868</strain>
    </source>
</reference>
<feature type="chain" id="PRO_5039697030" description="DUF4840 domain-containing protein" evidence="1">
    <location>
        <begin position="23"/>
        <end position="209"/>
    </location>
</feature>
<comment type="caution">
    <text evidence="2">The sequence shown here is derived from an EMBL/GenBank/DDBJ whole genome shotgun (WGS) entry which is preliminary data.</text>
</comment>